<feature type="coiled-coil region" evidence="3">
    <location>
        <begin position="3"/>
        <end position="65"/>
    </location>
</feature>
<feature type="domain" description="Ubiquitin-like" evidence="4">
    <location>
        <begin position="293"/>
        <end position="371"/>
    </location>
</feature>
<dbReference type="GO" id="GO:0051087">
    <property type="term" value="F:protein-folding chaperone binding"/>
    <property type="evidence" value="ECO:0007669"/>
    <property type="project" value="TreeGrafter"/>
</dbReference>
<evidence type="ECO:0000313" key="5">
    <source>
        <dbReference type="EMBL" id="KAJ3443798.1"/>
    </source>
</evidence>
<protein>
    <submittedName>
        <fullName evidence="5">Polyubiquitin</fullName>
    </submittedName>
</protein>
<comment type="caution">
    <text evidence="5">The sequence shown here is derived from an EMBL/GenBank/DDBJ whole genome shotgun (WGS) entry which is preliminary data.</text>
</comment>
<dbReference type="InterPro" id="IPR047154">
    <property type="entry name" value="UBL4A-like"/>
</dbReference>
<dbReference type="Gene3D" id="3.10.20.90">
    <property type="entry name" value="Phosphatidylinositol 3-kinase Catalytic Subunit, Chain A, domain 1"/>
    <property type="match status" value="4"/>
</dbReference>
<dbReference type="GO" id="GO:0071816">
    <property type="term" value="P:tail-anchored membrane protein insertion into ER membrane"/>
    <property type="evidence" value="ECO:0007669"/>
    <property type="project" value="TreeGrafter"/>
</dbReference>
<feature type="domain" description="Ubiquitin-like" evidence="4">
    <location>
        <begin position="210"/>
        <end position="286"/>
    </location>
</feature>
<evidence type="ECO:0000259" key="4">
    <source>
        <dbReference type="PROSITE" id="PS50053"/>
    </source>
</evidence>
<evidence type="ECO:0000256" key="2">
    <source>
        <dbReference type="ARBA" id="ARBA00022490"/>
    </source>
</evidence>
<proteinExistence type="predicted"/>
<dbReference type="GO" id="GO:0071818">
    <property type="term" value="C:BAT3 complex"/>
    <property type="evidence" value="ECO:0007669"/>
    <property type="project" value="TreeGrafter"/>
</dbReference>
<dbReference type="AlphaFoldDB" id="A0AAV7ZP44"/>
<organism evidence="5 6">
    <name type="scientific">Anaeramoeba flamelloides</name>
    <dbReference type="NCBI Taxonomy" id="1746091"/>
    <lineage>
        <taxon>Eukaryota</taxon>
        <taxon>Metamonada</taxon>
        <taxon>Anaeramoebidae</taxon>
        <taxon>Anaeramoeba</taxon>
    </lineage>
</organism>
<dbReference type="PRINTS" id="PR00348">
    <property type="entry name" value="UBIQUITIN"/>
</dbReference>
<accession>A0AAV7ZP44</accession>
<evidence type="ECO:0000256" key="3">
    <source>
        <dbReference type="SAM" id="Coils"/>
    </source>
</evidence>
<dbReference type="PANTHER" id="PTHR46555:SF1">
    <property type="entry name" value="UBIQUITIN-LIKE PROTEIN 4A"/>
    <property type="match status" value="1"/>
</dbReference>
<keyword evidence="2" id="KW-0963">Cytoplasm</keyword>
<evidence type="ECO:0000256" key="1">
    <source>
        <dbReference type="ARBA" id="ARBA00004514"/>
    </source>
</evidence>
<dbReference type="InterPro" id="IPR029071">
    <property type="entry name" value="Ubiquitin-like_domsf"/>
</dbReference>
<dbReference type="CDD" id="cd17039">
    <property type="entry name" value="Ubl_ubiquitin_like"/>
    <property type="match status" value="2"/>
</dbReference>
<dbReference type="GO" id="GO:0006620">
    <property type="term" value="P:post-translational protein targeting to endoplasmic reticulum membrane"/>
    <property type="evidence" value="ECO:0007669"/>
    <property type="project" value="InterPro"/>
</dbReference>
<dbReference type="PROSITE" id="PS50053">
    <property type="entry name" value="UBIQUITIN_2"/>
    <property type="match status" value="4"/>
</dbReference>
<reference evidence="5" key="1">
    <citation type="submission" date="2022-08" db="EMBL/GenBank/DDBJ databases">
        <title>Novel sulphate-reducing endosymbionts in the free-living metamonad Anaeramoeba.</title>
        <authorList>
            <person name="Jerlstrom-Hultqvist J."/>
            <person name="Cepicka I."/>
            <person name="Gallot-Lavallee L."/>
            <person name="Salas-Leiva D."/>
            <person name="Curtis B.A."/>
            <person name="Zahonova K."/>
            <person name="Pipaliya S."/>
            <person name="Dacks J."/>
            <person name="Roger A.J."/>
        </authorList>
    </citation>
    <scope>NUCLEOTIDE SEQUENCE</scope>
    <source>
        <strain evidence="5">Busselton2</strain>
    </source>
</reference>
<dbReference type="InterPro" id="IPR000626">
    <property type="entry name" value="Ubiquitin-like_dom"/>
</dbReference>
<dbReference type="SUPFAM" id="SSF54236">
    <property type="entry name" value="Ubiquitin-like"/>
    <property type="match status" value="5"/>
</dbReference>
<comment type="subcellular location">
    <subcellularLocation>
        <location evidence="1">Cytoplasm</location>
        <location evidence="1">Cytosol</location>
    </subcellularLocation>
</comment>
<dbReference type="PANTHER" id="PTHR46555">
    <property type="entry name" value="UBIQUITIN-LIKE PROTEIN 4A"/>
    <property type="match status" value="1"/>
</dbReference>
<name>A0AAV7ZP44_9EUKA</name>
<sequence length="759" mass="87607">MSKQELIEKIENEEDNLESVQTRLEEIEEEMENISKNGEEYFELLEEKTEQSESFLETIQELLRLEKERTGIYYDKRGTNKDNYQGQEIEQEEISQGFKFTVSIHLPNSKVVYFKASPLDKISTILSYVEDQSNLDVSQHHLTLGNKTLSSGYTLDDYSVWSECSLKLQKGSTGQQTSKGFTSFYEIEENISKSEEFGNLFGSYTEIKDVDLEIQWAANSSVLTIKINPNERIKELKEKISQKSQIPVGQQSIQLCDNWNFKNGRELLNNEHVGDLFLNTSSILLLTAINPEMTITLLRKTDDDLHVTIASDSTIEGLKEAVYREHNIVEELQIIFSTCSLGRVIPQYAVLRELGIVDGSRLRIVIRPIKSTFPITVLEANGQATDLEIGLEETVGGLQKMIKQQCDIAIDDQILSFDYPLLNSTDRLVDRYVEEKSVISVISRQNKGEGNTPLTVKFLYGKTITVKANLNNLVLFLFHKIEDSEGIPKDQQRLIFNSEQLAQDRTLRSYGIKENDLITCLLRLRGGKPIINLYDYRTEQEILEQNSRKLQISSVHLQLSKGIEFTSIFPKPQVKDQENNSICWKDITIQGQKESQQLIFNNRKYAYLFWECDETDQQQQYMIKKKYENQQLQLSKLLDDEFSFCVNIDEIAEFLAEKLSDIGLSLKERDDLITYWVPQLEQRQSVHWIQLQILDETSQYSEIAKLEINPQPDVLRRIFVLFKPVPEKMLNLGENLNVKPLVKRKGFVAVEWGGMIIWN</sequence>
<dbReference type="EMBL" id="JANTQA010000023">
    <property type="protein sequence ID" value="KAJ3443798.1"/>
    <property type="molecule type" value="Genomic_DNA"/>
</dbReference>
<keyword evidence="3" id="KW-0175">Coiled coil</keyword>
<evidence type="ECO:0000313" key="6">
    <source>
        <dbReference type="Proteomes" id="UP001146793"/>
    </source>
</evidence>
<dbReference type="Pfam" id="PF00240">
    <property type="entry name" value="ubiquitin"/>
    <property type="match status" value="2"/>
</dbReference>
<dbReference type="InterPro" id="IPR019956">
    <property type="entry name" value="Ubiquitin_dom"/>
</dbReference>
<feature type="domain" description="Ubiquitin-like" evidence="4">
    <location>
        <begin position="452"/>
        <end position="527"/>
    </location>
</feature>
<gene>
    <name evidence="5" type="ORF">M0812_09642</name>
</gene>
<feature type="domain" description="Ubiquitin-like" evidence="4">
    <location>
        <begin position="373"/>
        <end position="448"/>
    </location>
</feature>
<dbReference type="SMART" id="SM00213">
    <property type="entry name" value="UBQ"/>
    <property type="match status" value="4"/>
</dbReference>
<dbReference type="Proteomes" id="UP001146793">
    <property type="component" value="Unassembled WGS sequence"/>
</dbReference>